<dbReference type="OrthoDB" id="9803667at2"/>
<organism evidence="12 13">
    <name type="scientific">Peribacillus asahii</name>
    <dbReference type="NCBI Taxonomy" id="228899"/>
    <lineage>
        <taxon>Bacteria</taxon>
        <taxon>Bacillati</taxon>
        <taxon>Bacillota</taxon>
        <taxon>Bacilli</taxon>
        <taxon>Bacillales</taxon>
        <taxon>Bacillaceae</taxon>
        <taxon>Peribacillus</taxon>
    </lineage>
</organism>
<proteinExistence type="inferred from homology"/>
<accession>A0A3Q9RRK6</accession>
<dbReference type="GO" id="GO:0008531">
    <property type="term" value="F:riboflavin kinase activity"/>
    <property type="evidence" value="ECO:0007669"/>
    <property type="project" value="TreeGrafter"/>
</dbReference>
<dbReference type="GO" id="GO:0005524">
    <property type="term" value="F:ATP binding"/>
    <property type="evidence" value="ECO:0007669"/>
    <property type="project" value="UniProtKB-KW"/>
</dbReference>
<dbReference type="AlphaFoldDB" id="A0A3Q9RRK6"/>
<keyword evidence="4" id="KW-0285">Flavoprotein</keyword>
<comment type="similarity">
    <text evidence="2">Belongs to the RibF family.</text>
</comment>
<comment type="pathway">
    <text evidence="1">Cofactor biosynthesis; FAD biosynthesis; FAD from FMN: step 1/1.</text>
</comment>
<keyword evidence="8" id="KW-0547">Nucleotide-binding</keyword>
<dbReference type="CDD" id="cd02064">
    <property type="entry name" value="FAD_synthetase_N"/>
    <property type="match status" value="1"/>
</dbReference>
<dbReference type="GO" id="GO:0009398">
    <property type="term" value="P:FMN biosynthetic process"/>
    <property type="evidence" value="ECO:0007669"/>
    <property type="project" value="TreeGrafter"/>
</dbReference>
<evidence type="ECO:0000313" key="13">
    <source>
        <dbReference type="Proteomes" id="UP000283095"/>
    </source>
</evidence>
<dbReference type="InterPro" id="IPR014729">
    <property type="entry name" value="Rossmann-like_a/b/a_fold"/>
</dbReference>
<dbReference type="EC" id="2.7.7.2" evidence="3"/>
<evidence type="ECO:0000256" key="1">
    <source>
        <dbReference type="ARBA" id="ARBA00004726"/>
    </source>
</evidence>
<dbReference type="GO" id="GO:0009231">
    <property type="term" value="P:riboflavin biosynthetic process"/>
    <property type="evidence" value="ECO:0007669"/>
    <property type="project" value="InterPro"/>
</dbReference>
<protein>
    <recommendedName>
        <fullName evidence="3">FAD synthase</fullName>
        <ecNumber evidence="3">2.7.7.2</ecNumber>
    </recommendedName>
</protein>
<evidence type="ECO:0000256" key="5">
    <source>
        <dbReference type="ARBA" id="ARBA00022643"/>
    </source>
</evidence>
<dbReference type="InterPro" id="IPR023468">
    <property type="entry name" value="Riboflavin_kinase"/>
</dbReference>
<evidence type="ECO:0000256" key="7">
    <source>
        <dbReference type="ARBA" id="ARBA00022695"/>
    </source>
</evidence>
<dbReference type="KEGG" id="pasa:BAOM_4652"/>
<keyword evidence="10" id="KW-0067">ATP-binding</keyword>
<gene>
    <name evidence="12" type="ORF">BAOM_4652</name>
</gene>
<keyword evidence="12" id="KW-0418">Kinase</keyword>
<dbReference type="InterPro" id="IPR004821">
    <property type="entry name" value="Cyt_trans-like"/>
</dbReference>
<dbReference type="EMBL" id="CP026095">
    <property type="protein sequence ID" value="AZV45230.1"/>
    <property type="molecule type" value="Genomic_DNA"/>
</dbReference>
<dbReference type="PANTHER" id="PTHR22749">
    <property type="entry name" value="RIBOFLAVIN KINASE/FMN ADENYLYLTRANSFERASE"/>
    <property type="match status" value="1"/>
</dbReference>
<evidence type="ECO:0000256" key="9">
    <source>
        <dbReference type="ARBA" id="ARBA00022827"/>
    </source>
</evidence>
<comment type="catalytic activity">
    <reaction evidence="11">
        <text>FMN + ATP + H(+) = FAD + diphosphate</text>
        <dbReference type="Rhea" id="RHEA:17237"/>
        <dbReference type="ChEBI" id="CHEBI:15378"/>
        <dbReference type="ChEBI" id="CHEBI:30616"/>
        <dbReference type="ChEBI" id="CHEBI:33019"/>
        <dbReference type="ChEBI" id="CHEBI:57692"/>
        <dbReference type="ChEBI" id="CHEBI:58210"/>
        <dbReference type="EC" id="2.7.7.2"/>
    </reaction>
</comment>
<dbReference type="InterPro" id="IPR015864">
    <property type="entry name" value="FAD_synthase"/>
</dbReference>
<reference evidence="12 13" key="1">
    <citation type="submission" date="2018-01" db="EMBL/GenBank/DDBJ databases">
        <title>Bacillus asahii Genome sequencing and assembly.</title>
        <authorList>
            <person name="Jiang H."/>
            <person name="Feng Y."/>
            <person name="Zhao F."/>
            <person name="Lin X."/>
        </authorList>
    </citation>
    <scope>NUCLEOTIDE SEQUENCE [LARGE SCALE GENOMIC DNA]</scope>
    <source>
        <strain evidence="12 13">OM18</strain>
    </source>
</reference>
<evidence type="ECO:0000256" key="11">
    <source>
        <dbReference type="ARBA" id="ARBA00049494"/>
    </source>
</evidence>
<dbReference type="PANTHER" id="PTHR22749:SF6">
    <property type="entry name" value="RIBOFLAVIN KINASE"/>
    <property type="match status" value="1"/>
</dbReference>
<dbReference type="Pfam" id="PF06574">
    <property type="entry name" value="FAD_syn"/>
    <property type="match status" value="1"/>
</dbReference>
<dbReference type="FunFam" id="3.40.50.620:FF:000021">
    <property type="entry name" value="Riboflavin biosynthesis protein"/>
    <property type="match status" value="1"/>
</dbReference>
<dbReference type="Proteomes" id="UP000283095">
    <property type="component" value="Chromosome"/>
</dbReference>
<keyword evidence="7 12" id="KW-0548">Nucleotidyltransferase</keyword>
<dbReference type="RefSeq" id="WP_127762062.1">
    <property type="nucleotide sequence ID" value="NZ_CP026095.1"/>
</dbReference>
<keyword evidence="9" id="KW-0274">FAD</keyword>
<evidence type="ECO:0000313" key="12">
    <source>
        <dbReference type="EMBL" id="AZV45230.1"/>
    </source>
</evidence>
<evidence type="ECO:0000256" key="2">
    <source>
        <dbReference type="ARBA" id="ARBA00010214"/>
    </source>
</evidence>
<dbReference type="UniPathway" id="UPA00277">
    <property type="reaction ID" value="UER00407"/>
</dbReference>
<evidence type="ECO:0000256" key="8">
    <source>
        <dbReference type="ARBA" id="ARBA00022741"/>
    </source>
</evidence>
<dbReference type="NCBIfam" id="TIGR00125">
    <property type="entry name" value="cyt_tran_rel"/>
    <property type="match status" value="1"/>
</dbReference>
<keyword evidence="5" id="KW-0288">FMN</keyword>
<evidence type="ECO:0000256" key="4">
    <source>
        <dbReference type="ARBA" id="ARBA00022630"/>
    </source>
</evidence>
<keyword evidence="6 12" id="KW-0808">Transferase</keyword>
<dbReference type="GO" id="GO:0003919">
    <property type="term" value="F:FMN adenylyltransferase activity"/>
    <property type="evidence" value="ECO:0007669"/>
    <property type="project" value="UniProtKB-EC"/>
</dbReference>
<dbReference type="GO" id="GO:0006747">
    <property type="term" value="P:FAD biosynthetic process"/>
    <property type="evidence" value="ECO:0007669"/>
    <property type="project" value="UniProtKB-UniPathway"/>
</dbReference>
<name>A0A3Q9RRK6_9BACI</name>
<dbReference type="SUPFAM" id="SSF52374">
    <property type="entry name" value="Nucleotidylyl transferase"/>
    <property type="match status" value="1"/>
</dbReference>
<evidence type="ECO:0000256" key="6">
    <source>
        <dbReference type="ARBA" id="ARBA00022679"/>
    </source>
</evidence>
<evidence type="ECO:0000256" key="3">
    <source>
        <dbReference type="ARBA" id="ARBA00012393"/>
    </source>
</evidence>
<dbReference type="Gene3D" id="3.40.50.620">
    <property type="entry name" value="HUPs"/>
    <property type="match status" value="1"/>
</dbReference>
<evidence type="ECO:0000256" key="10">
    <source>
        <dbReference type="ARBA" id="ARBA00022840"/>
    </source>
</evidence>
<sequence>METIHINRKNLHNWQKQSVPTVVALGYFDGLHKGHCHVIETARLKAKEYGLPLSVMSFSPHPKIVLSNGKEQVHCLMPLSEKEEKMKTLGADNFYLVKFDKEFASLSPERFVEEYLVNLGVVHAVAGFDFSYGSFGAGNLDRLKQDSKGKIDVTKVQKVSCRGEKISSTCIRKRILAGNVEELPDFLGHLYEVKCNWNGFLLQPQPHYTIPAPGIYEVILKRETKELIGQLYVTDDGLLQFAQNIPNQMKGTLTIVWKKRISVTPSYKLEKVMNN</sequence>